<evidence type="ECO:0000256" key="1">
    <source>
        <dbReference type="SAM" id="MobiDB-lite"/>
    </source>
</evidence>
<evidence type="ECO:0000313" key="3">
    <source>
        <dbReference type="Proteomes" id="UP001157418"/>
    </source>
</evidence>
<dbReference type="Proteomes" id="UP001157418">
    <property type="component" value="Unassembled WGS sequence"/>
</dbReference>
<gene>
    <name evidence="2" type="ORF">LVIROSA_LOCUS14939</name>
</gene>
<proteinExistence type="predicted"/>
<accession>A0AAU9MM00</accession>
<dbReference type="EMBL" id="CAKMRJ010002223">
    <property type="protein sequence ID" value="CAH1427975.1"/>
    <property type="molecule type" value="Genomic_DNA"/>
</dbReference>
<dbReference type="AlphaFoldDB" id="A0AAU9MM00"/>
<reference evidence="2 3" key="1">
    <citation type="submission" date="2022-01" db="EMBL/GenBank/DDBJ databases">
        <authorList>
            <person name="Xiong W."/>
            <person name="Schranz E."/>
        </authorList>
    </citation>
    <scope>NUCLEOTIDE SEQUENCE [LARGE SCALE GENOMIC DNA]</scope>
</reference>
<keyword evidence="3" id="KW-1185">Reference proteome</keyword>
<evidence type="ECO:0000313" key="2">
    <source>
        <dbReference type="EMBL" id="CAH1427975.1"/>
    </source>
</evidence>
<sequence>MKLPIRWDDEEYKLRKSEKCSCGKLIKIKEVLVVSDEDFVKDYVKHSEEDEENNMMIDVCTTIKVVGDFNLKYDLFMGSENVWKARLGDNTEEFTTNCNGDWVEKKKKKEEEEEEEEDEEEDEEEEE</sequence>
<comment type="caution">
    <text evidence="2">The sequence shown here is derived from an EMBL/GenBank/DDBJ whole genome shotgun (WGS) entry which is preliminary data.</text>
</comment>
<feature type="compositionally biased region" description="Acidic residues" evidence="1">
    <location>
        <begin position="111"/>
        <end position="127"/>
    </location>
</feature>
<protein>
    <submittedName>
        <fullName evidence="2">Uncharacterized protein</fullName>
    </submittedName>
</protein>
<name>A0AAU9MM00_9ASTR</name>
<organism evidence="2 3">
    <name type="scientific">Lactuca virosa</name>
    <dbReference type="NCBI Taxonomy" id="75947"/>
    <lineage>
        <taxon>Eukaryota</taxon>
        <taxon>Viridiplantae</taxon>
        <taxon>Streptophyta</taxon>
        <taxon>Embryophyta</taxon>
        <taxon>Tracheophyta</taxon>
        <taxon>Spermatophyta</taxon>
        <taxon>Magnoliopsida</taxon>
        <taxon>eudicotyledons</taxon>
        <taxon>Gunneridae</taxon>
        <taxon>Pentapetalae</taxon>
        <taxon>asterids</taxon>
        <taxon>campanulids</taxon>
        <taxon>Asterales</taxon>
        <taxon>Asteraceae</taxon>
        <taxon>Cichorioideae</taxon>
        <taxon>Cichorieae</taxon>
        <taxon>Lactucinae</taxon>
        <taxon>Lactuca</taxon>
    </lineage>
</organism>
<feature type="region of interest" description="Disordered" evidence="1">
    <location>
        <begin position="104"/>
        <end position="127"/>
    </location>
</feature>